<feature type="region of interest" description="Disordered" evidence="1">
    <location>
        <begin position="423"/>
        <end position="474"/>
    </location>
</feature>
<gene>
    <name evidence="2" type="ORF">L486_02217</name>
</gene>
<accession>A0A1B9IVI6</accession>
<keyword evidence="3" id="KW-1185">Reference proteome</keyword>
<evidence type="ECO:0000313" key="3">
    <source>
        <dbReference type="Proteomes" id="UP000092583"/>
    </source>
</evidence>
<feature type="region of interest" description="Disordered" evidence="1">
    <location>
        <begin position="160"/>
        <end position="241"/>
    </location>
</feature>
<feature type="compositionally biased region" description="Polar residues" evidence="1">
    <location>
        <begin position="230"/>
        <end position="241"/>
    </location>
</feature>
<dbReference type="EMBL" id="KI669460">
    <property type="protein sequence ID" value="OCF59550.1"/>
    <property type="molecule type" value="Genomic_DNA"/>
</dbReference>
<feature type="region of interest" description="Disordered" evidence="1">
    <location>
        <begin position="514"/>
        <end position="557"/>
    </location>
</feature>
<name>A0A1B9IVI6_9TREE</name>
<proteinExistence type="predicted"/>
<feature type="compositionally biased region" description="Pro residues" evidence="1">
    <location>
        <begin position="431"/>
        <end position="445"/>
    </location>
</feature>
<reference evidence="2 3" key="1">
    <citation type="submission" date="2013-07" db="EMBL/GenBank/DDBJ databases">
        <title>The Genome Sequence of Kwoniella mangroviensis CBS10435.</title>
        <authorList>
            <consortium name="The Broad Institute Genome Sequencing Platform"/>
            <person name="Cuomo C."/>
            <person name="Litvintseva A."/>
            <person name="Chen Y."/>
            <person name="Heitman J."/>
            <person name="Sun S."/>
            <person name="Springer D."/>
            <person name="Dromer F."/>
            <person name="Young S.K."/>
            <person name="Zeng Q."/>
            <person name="Gargeya S."/>
            <person name="Fitzgerald M."/>
            <person name="Abouelleil A."/>
            <person name="Alvarado L."/>
            <person name="Berlin A.M."/>
            <person name="Chapman S.B."/>
            <person name="Dewar J."/>
            <person name="Goldberg J."/>
            <person name="Griggs A."/>
            <person name="Gujja S."/>
            <person name="Hansen M."/>
            <person name="Howarth C."/>
            <person name="Imamovic A."/>
            <person name="Larimer J."/>
            <person name="McCowan C."/>
            <person name="Murphy C."/>
            <person name="Pearson M."/>
            <person name="Priest M."/>
            <person name="Roberts A."/>
            <person name="Saif S."/>
            <person name="Shea T."/>
            <person name="Sykes S."/>
            <person name="Wortman J."/>
            <person name="Nusbaum C."/>
            <person name="Birren B."/>
        </authorList>
    </citation>
    <scope>NUCLEOTIDE SEQUENCE [LARGE SCALE GENOMIC DNA]</scope>
    <source>
        <strain evidence="2 3">CBS 10435</strain>
    </source>
</reference>
<feature type="compositionally biased region" description="Basic and acidic residues" evidence="1">
    <location>
        <begin position="193"/>
        <end position="209"/>
    </location>
</feature>
<evidence type="ECO:0000313" key="2">
    <source>
        <dbReference type="EMBL" id="OCF59550.1"/>
    </source>
</evidence>
<dbReference type="AlphaFoldDB" id="A0A1B9IVI6"/>
<feature type="compositionally biased region" description="Polar residues" evidence="1">
    <location>
        <begin position="462"/>
        <end position="474"/>
    </location>
</feature>
<feature type="region of interest" description="Disordered" evidence="1">
    <location>
        <begin position="39"/>
        <end position="96"/>
    </location>
</feature>
<dbReference type="OrthoDB" id="10565986at2759"/>
<feature type="compositionally biased region" description="Low complexity" evidence="1">
    <location>
        <begin position="160"/>
        <end position="184"/>
    </location>
</feature>
<protein>
    <submittedName>
        <fullName evidence="2">Uncharacterized protein</fullName>
    </submittedName>
</protein>
<dbReference type="Proteomes" id="UP000092583">
    <property type="component" value="Unassembled WGS sequence"/>
</dbReference>
<evidence type="ECO:0000256" key="1">
    <source>
        <dbReference type="SAM" id="MobiDB-lite"/>
    </source>
</evidence>
<sequence>MSNNPPLSPSRELYSPIKYPLPPSPSPWRRALSLVAVPSIHRTTSAFGSRRDKDRRRQSFLNDSGKNNHDGNLTDGEDIRIRGPTTPIPGPPQTVNPFPEDHSISYDRPLPQLQHKMTRSMSLPFSSGETDISMINHYPNSSITSLDQSVDTSVPRTEFFSTFEETPTTGISQSQTESESESQSPFPNYSPSVDEKSHIGRQRDDHFDGHISMGQPTSNLDTPPIPVPQDTIQEGLTPTPTPSLSALKIEYPFFHIDARLSREPVPISDVPYRSPLTGPPIGADTRPRGMTIAPLLPLPPSPSPRSSSSVPFPPFLPFPYVRSPPLGVNPNSMHPPSPTDYLTQARSAEADALFSSTAPPEIFTENTSIPPAPPIDTSSKIHPPPGVPIHISPSPPSLPNIPHIVWLPISPNSAIPPPIIPGFREGRPLSSPLPTPLPSHRPPVSPTSQSHVGGAAVPPTPQVQHPSEVRSSQPRNVVLPDGRELIAMTAPNGETAYMVDPLPAILRTLDRDTAEGTGNAEGEGEFRCDNTIAASAPVPSPTRQGAEEPLGPPHDVPTAFSTVLEPPRDLSQIERELYELSFPPPPAPASVDNPISRDNVGHVRRPRVLSEGRASLNSPRRGVPKFDWRRKFKIPSSASASDPSEIDIPRPQPIRRDEVSTLAVQDSATTTHTDTWSVSEEILTSTVEQQQRQRQREEEKDIWWVGVGEKHHDPSGDLIIAERECRWRISMQRFKRDSQLISHLSECPTKGMTLTLQAPSLLCQASRPSSSSSGSAFDIISVFLNYLLTHDMKDLKEVENVDQFESLFILCDFFGCPAVYQNLLRYIDESGVNGIIPWQLFVIASRRDDTTLAKIALRLSSRTRITARGHRDKWVTLNVHQLNSKDVKDVRSTWVLELFKERYEKMLDGRFREVPWEIVAERFNPC</sequence>
<reference evidence="3" key="2">
    <citation type="submission" date="2013-12" db="EMBL/GenBank/DDBJ databases">
        <title>Evolution of pathogenesis and genome organization in the Tremellales.</title>
        <authorList>
            <person name="Cuomo C."/>
            <person name="Litvintseva A."/>
            <person name="Heitman J."/>
            <person name="Chen Y."/>
            <person name="Sun S."/>
            <person name="Springer D."/>
            <person name="Dromer F."/>
            <person name="Young S."/>
            <person name="Zeng Q."/>
            <person name="Chapman S."/>
            <person name="Gujja S."/>
            <person name="Saif S."/>
            <person name="Birren B."/>
        </authorList>
    </citation>
    <scope>NUCLEOTIDE SEQUENCE [LARGE SCALE GENOMIC DNA]</scope>
    <source>
        <strain evidence="3">CBS 10435</strain>
    </source>
</reference>
<feature type="region of interest" description="Disordered" evidence="1">
    <location>
        <begin position="584"/>
        <end position="622"/>
    </location>
</feature>
<organism evidence="2 3">
    <name type="scientific">Kwoniella mangroviensis CBS 10435</name>
    <dbReference type="NCBI Taxonomy" id="1331196"/>
    <lineage>
        <taxon>Eukaryota</taxon>
        <taxon>Fungi</taxon>
        <taxon>Dikarya</taxon>
        <taxon>Basidiomycota</taxon>
        <taxon>Agaricomycotina</taxon>
        <taxon>Tremellomycetes</taxon>
        <taxon>Tremellales</taxon>
        <taxon>Cryptococcaceae</taxon>
        <taxon>Kwoniella</taxon>
    </lineage>
</organism>
<feature type="region of interest" description="Disordered" evidence="1">
    <location>
        <begin position="1"/>
        <end position="25"/>
    </location>
</feature>